<sequence>MIGKSKEETQFLAEATKRKDDSLQHEFVWGESTKLNLYVVDQIKAMKLFAEQLWNVSALKSMDESLRMEYVLTLIRKESSEI</sequence>
<name>A0AA87ZJZ1_FICCA</name>
<evidence type="ECO:0000313" key="2">
    <source>
        <dbReference type="Proteomes" id="UP001187192"/>
    </source>
</evidence>
<organism evidence="1 2">
    <name type="scientific">Ficus carica</name>
    <name type="common">Common fig</name>
    <dbReference type="NCBI Taxonomy" id="3494"/>
    <lineage>
        <taxon>Eukaryota</taxon>
        <taxon>Viridiplantae</taxon>
        <taxon>Streptophyta</taxon>
        <taxon>Embryophyta</taxon>
        <taxon>Tracheophyta</taxon>
        <taxon>Spermatophyta</taxon>
        <taxon>Magnoliopsida</taxon>
        <taxon>eudicotyledons</taxon>
        <taxon>Gunneridae</taxon>
        <taxon>Pentapetalae</taxon>
        <taxon>rosids</taxon>
        <taxon>fabids</taxon>
        <taxon>Rosales</taxon>
        <taxon>Moraceae</taxon>
        <taxon>Ficeae</taxon>
        <taxon>Ficus</taxon>
    </lineage>
</organism>
<keyword evidence="2" id="KW-1185">Reference proteome</keyword>
<reference evidence="1" key="1">
    <citation type="submission" date="2023-07" db="EMBL/GenBank/DDBJ databases">
        <title>draft genome sequence of fig (Ficus carica).</title>
        <authorList>
            <person name="Takahashi T."/>
            <person name="Nishimura K."/>
        </authorList>
    </citation>
    <scope>NUCLEOTIDE SEQUENCE</scope>
</reference>
<accession>A0AA87ZJZ1</accession>
<dbReference type="AlphaFoldDB" id="A0AA87ZJZ1"/>
<dbReference type="Proteomes" id="UP001187192">
    <property type="component" value="Unassembled WGS sequence"/>
</dbReference>
<proteinExistence type="predicted"/>
<evidence type="ECO:0000313" key="1">
    <source>
        <dbReference type="EMBL" id="GMN38429.1"/>
    </source>
</evidence>
<protein>
    <submittedName>
        <fullName evidence="1">Uncharacterized protein</fullName>
    </submittedName>
</protein>
<comment type="caution">
    <text evidence="1">The sequence shown here is derived from an EMBL/GenBank/DDBJ whole genome shotgun (WGS) entry which is preliminary data.</text>
</comment>
<gene>
    <name evidence="1" type="ORF">TIFTF001_007671</name>
</gene>
<dbReference type="EMBL" id="BTGU01000008">
    <property type="protein sequence ID" value="GMN38429.1"/>
    <property type="molecule type" value="Genomic_DNA"/>
</dbReference>